<dbReference type="Pfam" id="PF07681">
    <property type="entry name" value="DoxX"/>
    <property type="match status" value="1"/>
</dbReference>
<protein>
    <submittedName>
        <fullName evidence="6">DoxX</fullName>
    </submittedName>
</protein>
<dbReference type="STRING" id="1280514.AXFE_29360"/>
<evidence type="ECO:0000313" key="7">
    <source>
        <dbReference type="Proteomes" id="UP000032360"/>
    </source>
</evidence>
<gene>
    <name evidence="6" type="ORF">AXFE_29360</name>
</gene>
<keyword evidence="4 5" id="KW-0472">Membrane</keyword>
<keyword evidence="3 5" id="KW-1133">Transmembrane helix</keyword>
<proteinExistence type="predicted"/>
<evidence type="ECO:0000256" key="5">
    <source>
        <dbReference type="SAM" id="Phobius"/>
    </source>
</evidence>
<keyword evidence="2 5" id="KW-0812">Transmembrane</keyword>
<evidence type="ECO:0000313" key="6">
    <source>
        <dbReference type="EMBL" id="KJF16201.1"/>
    </source>
</evidence>
<organism evidence="6 7">
    <name type="scientific">Acidithrix ferrooxidans</name>
    <dbReference type="NCBI Taxonomy" id="1280514"/>
    <lineage>
        <taxon>Bacteria</taxon>
        <taxon>Bacillati</taxon>
        <taxon>Actinomycetota</taxon>
        <taxon>Acidimicrobiia</taxon>
        <taxon>Acidimicrobiales</taxon>
        <taxon>Acidimicrobiaceae</taxon>
        <taxon>Acidithrix</taxon>
    </lineage>
</organism>
<feature type="transmembrane region" description="Helical" evidence="5">
    <location>
        <begin position="109"/>
        <end position="127"/>
    </location>
</feature>
<evidence type="ECO:0000256" key="1">
    <source>
        <dbReference type="ARBA" id="ARBA00004141"/>
    </source>
</evidence>
<dbReference type="RefSeq" id="WP_052606616.1">
    <property type="nucleotide sequence ID" value="NZ_JXYS01000093.1"/>
</dbReference>
<sequence length="202" mass="22262">MKKIQLVNVSTLRPFRWLYQSKGASYIWLVARLWLGYKWLDAGWQKMFGAEYSSFWNGGKGVAGFATSAQAHSTGAHASVVYGWWVSFMTNFVGPNHAIIAKLVTLGELAIGLGLIIGLFTGVAAFFGVGLNIMYLLSGTIGVNPIYLLIGVFLIFAWQNAGNLGADRYVLPYLLERRTNQYDVDVAKIISTPQTKEAATQK</sequence>
<accession>A0A0D8HGJ1</accession>
<dbReference type="PANTHER" id="PTHR39157">
    <property type="entry name" value="INTEGRAL MEMBRANE PROTEIN-RELATED"/>
    <property type="match status" value="1"/>
</dbReference>
<dbReference type="PANTHER" id="PTHR39157:SF1">
    <property type="entry name" value="DOXX FAMILY PROTEIN"/>
    <property type="match status" value="1"/>
</dbReference>
<dbReference type="GO" id="GO:0016020">
    <property type="term" value="C:membrane"/>
    <property type="evidence" value="ECO:0007669"/>
    <property type="project" value="UniProtKB-SubCell"/>
</dbReference>
<dbReference type="EMBL" id="JXYS01000093">
    <property type="protein sequence ID" value="KJF16201.1"/>
    <property type="molecule type" value="Genomic_DNA"/>
</dbReference>
<name>A0A0D8HGJ1_9ACTN</name>
<evidence type="ECO:0000256" key="4">
    <source>
        <dbReference type="ARBA" id="ARBA00023136"/>
    </source>
</evidence>
<evidence type="ECO:0000256" key="2">
    <source>
        <dbReference type="ARBA" id="ARBA00022692"/>
    </source>
</evidence>
<dbReference type="InterPro" id="IPR032808">
    <property type="entry name" value="DoxX"/>
</dbReference>
<dbReference type="AlphaFoldDB" id="A0A0D8HGJ1"/>
<comment type="subcellular location">
    <subcellularLocation>
        <location evidence="1">Membrane</location>
        <topology evidence="1">Multi-pass membrane protein</topology>
    </subcellularLocation>
</comment>
<feature type="transmembrane region" description="Helical" evidence="5">
    <location>
        <begin position="133"/>
        <end position="158"/>
    </location>
</feature>
<dbReference type="Proteomes" id="UP000032360">
    <property type="component" value="Unassembled WGS sequence"/>
</dbReference>
<dbReference type="OrthoDB" id="4715794at2"/>
<reference evidence="6 7" key="1">
    <citation type="submission" date="2015-01" db="EMBL/GenBank/DDBJ databases">
        <title>Draft genome of the acidophilic iron oxidizer Acidithrix ferrooxidans strain Py-F3.</title>
        <authorList>
            <person name="Poehlein A."/>
            <person name="Eisen S."/>
            <person name="Schloemann M."/>
            <person name="Johnson B.D."/>
            <person name="Daniel R."/>
            <person name="Muehling M."/>
        </authorList>
    </citation>
    <scope>NUCLEOTIDE SEQUENCE [LARGE SCALE GENOMIC DNA]</scope>
    <source>
        <strain evidence="6 7">Py-F3</strain>
    </source>
</reference>
<keyword evidence="7" id="KW-1185">Reference proteome</keyword>
<comment type="caution">
    <text evidence="6">The sequence shown here is derived from an EMBL/GenBank/DDBJ whole genome shotgun (WGS) entry which is preliminary data.</text>
</comment>
<evidence type="ECO:0000256" key="3">
    <source>
        <dbReference type="ARBA" id="ARBA00022989"/>
    </source>
</evidence>